<dbReference type="InParanoid" id="A0A0G4ENS6"/>
<accession>A0A0G4ENS6</accession>
<evidence type="ECO:0000256" key="4">
    <source>
        <dbReference type="PROSITE-ProRule" id="PRU00134"/>
    </source>
</evidence>
<dbReference type="AlphaFoldDB" id="A0A0G4ENS6"/>
<evidence type="ECO:0000256" key="2">
    <source>
        <dbReference type="ARBA" id="ARBA00022771"/>
    </source>
</evidence>
<dbReference type="PROSITE" id="PS50865">
    <property type="entry name" value="ZF_MYND_2"/>
    <property type="match status" value="1"/>
</dbReference>
<dbReference type="GO" id="GO:0008270">
    <property type="term" value="F:zinc ion binding"/>
    <property type="evidence" value="ECO:0007669"/>
    <property type="project" value="UniProtKB-KW"/>
</dbReference>
<dbReference type="SUPFAM" id="SSF144232">
    <property type="entry name" value="HIT/MYND zinc finger-like"/>
    <property type="match status" value="1"/>
</dbReference>
<evidence type="ECO:0000259" key="6">
    <source>
        <dbReference type="PROSITE" id="PS50865"/>
    </source>
</evidence>
<feature type="domain" description="MYND-type" evidence="6">
    <location>
        <begin position="74"/>
        <end position="117"/>
    </location>
</feature>
<proteinExistence type="predicted"/>
<dbReference type="Gene3D" id="6.10.140.2220">
    <property type="match status" value="1"/>
</dbReference>
<dbReference type="Proteomes" id="UP000041254">
    <property type="component" value="Unassembled WGS sequence"/>
</dbReference>
<name>A0A0G4ENS6_VITBC</name>
<dbReference type="PhylomeDB" id="A0A0G4ENS6"/>
<feature type="compositionally biased region" description="Basic and acidic residues" evidence="5">
    <location>
        <begin position="22"/>
        <end position="32"/>
    </location>
</feature>
<evidence type="ECO:0000313" key="8">
    <source>
        <dbReference type="Proteomes" id="UP000041254"/>
    </source>
</evidence>
<evidence type="ECO:0000256" key="1">
    <source>
        <dbReference type="ARBA" id="ARBA00022723"/>
    </source>
</evidence>
<feature type="region of interest" description="Disordered" evidence="5">
    <location>
        <begin position="1"/>
        <end position="41"/>
    </location>
</feature>
<dbReference type="VEuPathDB" id="CryptoDB:Vbra_12546"/>
<dbReference type="EMBL" id="CDMY01000276">
    <property type="protein sequence ID" value="CEL99263.1"/>
    <property type="molecule type" value="Genomic_DNA"/>
</dbReference>
<gene>
    <name evidence="7" type="ORF">Vbra_12546</name>
</gene>
<organism evidence="7 8">
    <name type="scientific">Vitrella brassicaformis (strain CCMP3155)</name>
    <dbReference type="NCBI Taxonomy" id="1169540"/>
    <lineage>
        <taxon>Eukaryota</taxon>
        <taxon>Sar</taxon>
        <taxon>Alveolata</taxon>
        <taxon>Colpodellida</taxon>
        <taxon>Vitrellaceae</taxon>
        <taxon>Vitrella</taxon>
    </lineage>
</organism>
<dbReference type="Pfam" id="PF01753">
    <property type="entry name" value="zf-MYND"/>
    <property type="match status" value="1"/>
</dbReference>
<reference evidence="7 8" key="1">
    <citation type="submission" date="2014-11" db="EMBL/GenBank/DDBJ databases">
        <authorList>
            <person name="Zhu J."/>
            <person name="Qi W."/>
            <person name="Song R."/>
        </authorList>
    </citation>
    <scope>NUCLEOTIDE SEQUENCE [LARGE SCALE GENOMIC DNA]</scope>
</reference>
<keyword evidence="3" id="KW-0862">Zinc</keyword>
<evidence type="ECO:0000256" key="3">
    <source>
        <dbReference type="ARBA" id="ARBA00022833"/>
    </source>
</evidence>
<evidence type="ECO:0000256" key="5">
    <source>
        <dbReference type="SAM" id="MobiDB-lite"/>
    </source>
</evidence>
<dbReference type="InterPro" id="IPR002893">
    <property type="entry name" value="Znf_MYND"/>
</dbReference>
<keyword evidence="2 4" id="KW-0863">Zinc-finger</keyword>
<sequence length="535" mass="61172">MSRGIDYSKWDTLDDSDDDEAENTRPPRHEQHSSCAAAPSCNDPANTTISPCRQGCRASRPEVAQLDLHSSSRCAVCGRSPDDSRHQFPRCNKCKLLHYCTRECQVKDWKGVHKEECEMAKEKLDADRMYAPSSIQYMHGWMSSDEYFAWQRRREEALFKDIKALHASGQLDYITLNVKRMTETHVAIGMWYRTTGKYTATPPINEGTRIRKLGTADVHNMAIWRLCLFSKMPGLREVPGQVNVTPVDLIMLEGVEQLVNSAIEDIVMATDGKRAPYFIIDTDVNLEALFWRKITTKTVDVTRDRQFHWFYLPSIAETCQSAIFRAAKQLFGPAAMLQVKFASNPAALNHKFVTTAPQQLLFRKSWEKNIEFFAQTLELDKALQPFYETRAKERGVSVKDVEAELMAVALTFSDVFRMHLIDYLDGCKDKTLWRKSLAEHCQMTDQQFSRVAAELAELKPSYPNDIKNAMSMQRSQIDRDMDDVMGKKVKLKCGHSVRQLEGMLRQNGMLTDPTKAQQSMVDLLRKLISGEVKLE</sequence>
<protein>
    <recommendedName>
        <fullName evidence="6">MYND-type domain-containing protein</fullName>
    </recommendedName>
</protein>
<dbReference type="OrthoDB" id="265717at2759"/>
<keyword evidence="1" id="KW-0479">Metal-binding</keyword>
<keyword evidence="8" id="KW-1185">Reference proteome</keyword>
<feature type="compositionally biased region" description="Basic and acidic residues" evidence="5">
    <location>
        <begin position="1"/>
        <end position="12"/>
    </location>
</feature>
<evidence type="ECO:0000313" key="7">
    <source>
        <dbReference type="EMBL" id="CEL99263.1"/>
    </source>
</evidence>